<evidence type="ECO:0000313" key="1">
    <source>
        <dbReference type="EMBL" id="AMB48607.1"/>
    </source>
</evidence>
<dbReference type="EMBL" id="KU050077">
    <property type="protein sequence ID" value="AMB48607.1"/>
    <property type="molecule type" value="Genomic_DNA"/>
</dbReference>
<name>A0A0Y0K766_GHVS</name>
<sequence length="183" mass="21068">MYLGIMERALDEDNGGILYKDKVCVFPYYNKAVGSFVEKKTMQNPINSAETLTAYVLRPQLENDNTYLECGFTNMYNTTKNELVKPPTIDCIETSKYKCMTREIDNISYMMLLNKNTNECSISNDMGIRVQTIIKIPKDILNNTFKKGYKLPSHLTETKYIRFKISAGSKYHIIVKNALEITQ</sequence>
<accession>A0A0Y0K766</accession>
<reference evidence="1 2" key="1">
    <citation type="journal article" date="2016" name="J. Gen. Virol.">
        <title>Comprehensive annotation of Glossina pallidipes salivary gland hypertrophy virus from Ethiopian tsetse flies: a proteogenomics approach.</title>
        <authorList>
            <person name="Abd-Alla A.M."/>
            <person name="Kariithi H.M."/>
            <person name="Cousserans F."/>
            <person name="Parker N.J."/>
            <person name="Ince I.A."/>
            <person name="Scully E.D."/>
            <person name="Boeren S."/>
            <person name="Geib S.M."/>
            <person name="Mekonnen S."/>
            <person name="Vlak J.M."/>
            <person name="Parker A.G."/>
            <person name="Vreysen M.J."/>
            <person name="Bergoin M."/>
        </authorList>
    </citation>
    <scope>NUCLEOTIDE SEQUENCE [LARGE SCALE GENOMIC DNA]</scope>
    <source>
        <strain evidence="1 2">Ethiopian</strain>
    </source>
</reference>
<organismHost>
    <name type="scientific">Glossina</name>
    <name type="common">tsetse flies</name>
    <dbReference type="NCBI Taxonomy" id="7393"/>
</organismHost>
<protein>
    <submittedName>
        <fullName evidence="1">Uncharacterized protein</fullName>
    </submittedName>
</protein>
<organism evidence="1 2">
    <name type="scientific">Glossina hytrovirus (isolate Glossina pallidipes/Ethiopia/Seibersdorf/-)</name>
    <name type="common">GHV</name>
    <dbReference type="NCBI Taxonomy" id="379529"/>
    <lineage>
        <taxon>Viruses</taxon>
        <taxon>Viruses incertae sedis</taxon>
        <taxon>Naldaviricetes</taxon>
        <taxon>Lefavirales</taxon>
        <taxon>Hytrosaviridae</taxon>
        <taxon>Glossinavirus</taxon>
        <taxon>Glossinavirus glopallidipedis</taxon>
    </lineage>
</organism>
<dbReference type="RefSeq" id="YP_001686951.1">
    <property type="nucleotide sequence ID" value="NC_010356.1"/>
</dbReference>
<proteinExistence type="predicted"/>
<dbReference type="KEGG" id="vg:5950869"/>
<evidence type="ECO:0000313" key="2">
    <source>
        <dbReference type="Proteomes" id="UP000282469"/>
    </source>
</evidence>
<dbReference type="Proteomes" id="UP000282469">
    <property type="component" value="Segment"/>
</dbReference>
<gene>
    <name evidence="1" type="ORF">GpSGHVEth003</name>
</gene>